<keyword evidence="2" id="KW-1185">Reference proteome</keyword>
<dbReference type="Proteomes" id="UP000254266">
    <property type="component" value="Unassembled WGS sequence"/>
</dbReference>
<reference evidence="1 2" key="1">
    <citation type="journal article" date="2018" name="ISME J.">
        <title>Endosymbiont genomes yield clues of tubeworm success.</title>
        <authorList>
            <person name="Li Y."/>
            <person name="Liles M.R."/>
            <person name="Halanych K.M."/>
        </authorList>
    </citation>
    <scope>NUCLEOTIDE SEQUENCE [LARGE SCALE GENOMIC DNA]</scope>
    <source>
        <strain evidence="1">A1464</strain>
    </source>
</reference>
<evidence type="ECO:0000313" key="2">
    <source>
        <dbReference type="Proteomes" id="UP000254266"/>
    </source>
</evidence>
<dbReference type="AlphaFoldDB" id="A0A370DIN5"/>
<proteinExistence type="predicted"/>
<protein>
    <submittedName>
        <fullName evidence="1">Uncharacterized protein</fullName>
    </submittedName>
</protein>
<dbReference type="EMBL" id="QFXC01000007">
    <property type="protein sequence ID" value="RDH84703.1"/>
    <property type="molecule type" value="Genomic_DNA"/>
</dbReference>
<name>A0A370DIN5_9GAMM</name>
<accession>A0A370DIN5</accession>
<evidence type="ECO:0000313" key="1">
    <source>
        <dbReference type="EMBL" id="RDH84703.1"/>
    </source>
</evidence>
<sequence length="65" mass="7422">MNSGEITRMIHQTRGKVAAFWHPVPCCDAIKSFTESDHHCQIMVVWVEGTERERCSVPEGDDPEH</sequence>
<comment type="caution">
    <text evidence="1">The sequence shown here is derived from an EMBL/GenBank/DDBJ whole genome shotgun (WGS) entry which is preliminary data.</text>
</comment>
<gene>
    <name evidence="1" type="ORF">DIZ80_04345</name>
</gene>
<organism evidence="1 2">
    <name type="scientific">endosymbiont of Galathealinum brachiosum</name>
    <dbReference type="NCBI Taxonomy" id="2200906"/>
    <lineage>
        <taxon>Bacteria</taxon>
        <taxon>Pseudomonadati</taxon>
        <taxon>Pseudomonadota</taxon>
        <taxon>Gammaproteobacteria</taxon>
        <taxon>sulfur-oxidizing symbionts</taxon>
    </lineage>
</organism>